<keyword evidence="3" id="KW-1185">Reference proteome</keyword>
<feature type="region of interest" description="Disordered" evidence="1">
    <location>
        <begin position="182"/>
        <end position="207"/>
    </location>
</feature>
<proteinExistence type="predicted"/>
<dbReference type="InParanoid" id="A0A1V9XDL1"/>
<reference evidence="2 3" key="1">
    <citation type="journal article" date="2017" name="Gigascience">
        <title>Draft genome of the honey bee ectoparasitic mite, Tropilaelaps mercedesae, is shaped by the parasitic life history.</title>
        <authorList>
            <person name="Dong X."/>
            <person name="Armstrong S.D."/>
            <person name="Xia D."/>
            <person name="Makepeace B.L."/>
            <person name="Darby A.C."/>
            <person name="Kadowaki T."/>
        </authorList>
    </citation>
    <scope>NUCLEOTIDE SEQUENCE [LARGE SCALE GENOMIC DNA]</scope>
    <source>
        <strain evidence="2">Wuxi-XJTLU</strain>
    </source>
</reference>
<feature type="non-terminal residue" evidence="2">
    <location>
        <position position="1"/>
    </location>
</feature>
<organism evidence="2 3">
    <name type="scientific">Tropilaelaps mercedesae</name>
    <dbReference type="NCBI Taxonomy" id="418985"/>
    <lineage>
        <taxon>Eukaryota</taxon>
        <taxon>Metazoa</taxon>
        <taxon>Ecdysozoa</taxon>
        <taxon>Arthropoda</taxon>
        <taxon>Chelicerata</taxon>
        <taxon>Arachnida</taxon>
        <taxon>Acari</taxon>
        <taxon>Parasitiformes</taxon>
        <taxon>Mesostigmata</taxon>
        <taxon>Gamasina</taxon>
        <taxon>Dermanyssoidea</taxon>
        <taxon>Laelapidae</taxon>
        <taxon>Tropilaelaps</taxon>
    </lineage>
</organism>
<sequence length="336" mass="36822">PPAAPPRRPTRPLLTHVGTRHGDRTRSNGPRHGCQLGVCESPSSFPSTCTAVTFQPRPETQSADKTQLTTATEVIPPPPPQTSPDLPERSDGVSMASSPLRRVSTLSPPDGDDVPSWFDEVVMGILAATHRSTLRAALGRDVAMRRIVVFAHQTIRIFTQFDPLPVSSRLIYLASNQTKRRRHSSAPLPTYVEATSRSSRTGPDCERRRLRSNPELWTRDFVDATDDQDRRPAKGGCSTPTASSDVACLTAHPTTRRDAQCGRHRPYTGPGDCRQSFGRPTTQRSGRDVIRGFGSERSAGALRHRKAAIFSMSDTLVHFYGTGVACPEHDLPLFVT</sequence>
<accession>A0A1V9XDL1</accession>
<gene>
    <name evidence="2" type="ORF">BIW11_03948</name>
</gene>
<name>A0A1V9XDL1_9ACAR</name>
<evidence type="ECO:0000313" key="2">
    <source>
        <dbReference type="EMBL" id="OQR71579.1"/>
    </source>
</evidence>
<feature type="non-terminal residue" evidence="2">
    <location>
        <position position="336"/>
    </location>
</feature>
<comment type="caution">
    <text evidence="2">The sequence shown here is derived from an EMBL/GenBank/DDBJ whole genome shotgun (WGS) entry which is preliminary data.</text>
</comment>
<dbReference type="AlphaFoldDB" id="A0A1V9XDL1"/>
<feature type="compositionally biased region" description="Polar residues" evidence="1">
    <location>
        <begin position="41"/>
        <end position="68"/>
    </location>
</feature>
<feature type="region of interest" description="Disordered" evidence="1">
    <location>
        <begin position="1"/>
        <end position="108"/>
    </location>
</feature>
<evidence type="ECO:0000313" key="3">
    <source>
        <dbReference type="Proteomes" id="UP000192247"/>
    </source>
</evidence>
<protein>
    <submittedName>
        <fullName evidence="2">Uncharacterized protein</fullName>
    </submittedName>
</protein>
<evidence type="ECO:0000256" key="1">
    <source>
        <dbReference type="SAM" id="MobiDB-lite"/>
    </source>
</evidence>
<dbReference type="Proteomes" id="UP000192247">
    <property type="component" value="Unassembled WGS sequence"/>
</dbReference>
<dbReference type="EMBL" id="MNPL01014175">
    <property type="protein sequence ID" value="OQR71579.1"/>
    <property type="molecule type" value="Genomic_DNA"/>
</dbReference>